<comment type="caution">
    <text evidence="1">The sequence shown here is derived from an EMBL/GenBank/DDBJ whole genome shotgun (WGS) entry which is preliminary data.</text>
</comment>
<accession>A0ABV0NNU6</accession>
<sequence length="119" mass="13411">MVPENASIPPYAITDAVSHGYTSLYLIPPTATSEMHPSPFQKGLADTNLLLERHAEGFPVLKGLLFRRVWSTPFPLAWCLTMEKTHYAISSVHSAPWPYTTPTNPDKLKRTWVMQQDSD</sequence>
<proteinExistence type="predicted"/>
<gene>
    <name evidence="1" type="ORF">GOODEAATRI_024155</name>
</gene>
<evidence type="ECO:0000313" key="1">
    <source>
        <dbReference type="EMBL" id="MEQ2172721.1"/>
    </source>
</evidence>
<feature type="non-terminal residue" evidence="1">
    <location>
        <position position="1"/>
    </location>
</feature>
<keyword evidence="2" id="KW-1185">Reference proteome</keyword>
<dbReference type="EMBL" id="JAHRIO010042643">
    <property type="protein sequence ID" value="MEQ2172721.1"/>
    <property type="molecule type" value="Genomic_DNA"/>
</dbReference>
<protein>
    <submittedName>
        <fullName evidence="1">Uncharacterized protein</fullName>
    </submittedName>
</protein>
<reference evidence="1 2" key="1">
    <citation type="submission" date="2021-06" db="EMBL/GenBank/DDBJ databases">
        <authorList>
            <person name="Palmer J.M."/>
        </authorList>
    </citation>
    <scope>NUCLEOTIDE SEQUENCE [LARGE SCALE GENOMIC DNA]</scope>
    <source>
        <strain evidence="1 2">GA_2019</strain>
        <tissue evidence="1">Muscle</tissue>
    </source>
</reference>
<dbReference type="Proteomes" id="UP001476798">
    <property type="component" value="Unassembled WGS sequence"/>
</dbReference>
<evidence type="ECO:0000313" key="2">
    <source>
        <dbReference type="Proteomes" id="UP001476798"/>
    </source>
</evidence>
<name>A0ABV0NNU6_9TELE</name>
<organism evidence="1 2">
    <name type="scientific">Goodea atripinnis</name>
    <dbReference type="NCBI Taxonomy" id="208336"/>
    <lineage>
        <taxon>Eukaryota</taxon>
        <taxon>Metazoa</taxon>
        <taxon>Chordata</taxon>
        <taxon>Craniata</taxon>
        <taxon>Vertebrata</taxon>
        <taxon>Euteleostomi</taxon>
        <taxon>Actinopterygii</taxon>
        <taxon>Neopterygii</taxon>
        <taxon>Teleostei</taxon>
        <taxon>Neoteleostei</taxon>
        <taxon>Acanthomorphata</taxon>
        <taxon>Ovalentaria</taxon>
        <taxon>Atherinomorphae</taxon>
        <taxon>Cyprinodontiformes</taxon>
        <taxon>Goodeidae</taxon>
        <taxon>Goodea</taxon>
    </lineage>
</organism>